<dbReference type="PROSITE" id="PS51725">
    <property type="entry name" value="ABM"/>
    <property type="match status" value="1"/>
</dbReference>
<dbReference type="PANTHER" id="PTHR33336:SF3">
    <property type="entry name" value="ABM DOMAIN-CONTAINING PROTEIN"/>
    <property type="match status" value="1"/>
</dbReference>
<proteinExistence type="predicted"/>
<organism evidence="2 3">
    <name type="scientific">Sphingomonas agrestis</name>
    <dbReference type="NCBI Taxonomy" id="3080540"/>
    <lineage>
        <taxon>Bacteria</taxon>
        <taxon>Pseudomonadati</taxon>
        <taxon>Pseudomonadota</taxon>
        <taxon>Alphaproteobacteria</taxon>
        <taxon>Sphingomonadales</taxon>
        <taxon>Sphingomonadaceae</taxon>
        <taxon>Sphingomonas</taxon>
    </lineage>
</organism>
<dbReference type="InterPro" id="IPR050744">
    <property type="entry name" value="AI-2_Isomerase_LsrG"/>
</dbReference>
<dbReference type="Proteomes" id="UP001273531">
    <property type="component" value="Unassembled WGS sequence"/>
</dbReference>
<evidence type="ECO:0000313" key="2">
    <source>
        <dbReference type="EMBL" id="MDV3455417.1"/>
    </source>
</evidence>
<dbReference type="InterPro" id="IPR007138">
    <property type="entry name" value="ABM_dom"/>
</dbReference>
<dbReference type="Gene3D" id="3.30.70.100">
    <property type="match status" value="1"/>
</dbReference>
<evidence type="ECO:0000313" key="3">
    <source>
        <dbReference type="Proteomes" id="UP001273531"/>
    </source>
</evidence>
<reference evidence="2 3" key="1">
    <citation type="submission" date="2023-10" db="EMBL/GenBank/DDBJ databases">
        <title>Sphingomonas sp. HF-S4 16S ribosomal RNA gene Genome sequencing and assembly.</title>
        <authorList>
            <person name="Lee H."/>
        </authorList>
    </citation>
    <scope>NUCLEOTIDE SEQUENCE [LARGE SCALE GENOMIC DNA]</scope>
    <source>
        <strain evidence="2 3">HF-S4</strain>
    </source>
</reference>
<protein>
    <submittedName>
        <fullName evidence="2">Quinol monooxygenase</fullName>
        <ecNumber evidence="2">1.-.-.-</ecNumber>
    </submittedName>
</protein>
<dbReference type="PANTHER" id="PTHR33336">
    <property type="entry name" value="QUINOL MONOOXYGENASE YGIN-RELATED"/>
    <property type="match status" value="1"/>
</dbReference>
<dbReference type="Pfam" id="PF03992">
    <property type="entry name" value="ABM"/>
    <property type="match status" value="1"/>
</dbReference>
<keyword evidence="2" id="KW-0560">Oxidoreductase</keyword>
<dbReference type="EC" id="1.-.-.-" evidence="2"/>
<keyword evidence="2" id="KW-0503">Monooxygenase</keyword>
<gene>
    <name evidence="2" type="ORF">RZN05_00360</name>
</gene>
<accession>A0ABU3Y222</accession>
<dbReference type="SUPFAM" id="SSF54909">
    <property type="entry name" value="Dimeric alpha+beta barrel"/>
    <property type="match status" value="1"/>
</dbReference>
<feature type="domain" description="ABM" evidence="1">
    <location>
        <begin position="8"/>
        <end position="96"/>
    </location>
</feature>
<dbReference type="RefSeq" id="WP_317224638.1">
    <property type="nucleotide sequence ID" value="NZ_JAWJEJ010000001.1"/>
</dbReference>
<comment type="caution">
    <text evidence="2">The sequence shown here is derived from an EMBL/GenBank/DDBJ whole genome shotgun (WGS) entry which is preliminary data.</text>
</comment>
<sequence length="106" mass="12040">MSRAEDFVSVIWEARAKPGCEDDMRLFLKSAVTLSRNDPGCIDYEMHEVADEAGVFIAYERWVSRDALNKHLTAPRMSEMAPRLLTLMQGSIEDGMRILHAIRPDS</sequence>
<dbReference type="InterPro" id="IPR011008">
    <property type="entry name" value="Dimeric_a/b-barrel"/>
</dbReference>
<evidence type="ECO:0000259" key="1">
    <source>
        <dbReference type="PROSITE" id="PS51725"/>
    </source>
</evidence>
<dbReference type="GO" id="GO:0004497">
    <property type="term" value="F:monooxygenase activity"/>
    <property type="evidence" value="ECO:0007669"/>
    <property type="project" value="UniProtKB-KW"/>
</dbReference>
<dbReference type="EMBL" id="JAWJEJ010000001">
    <property type="protein sequence ID" value="MDV3455417.1"/>
    <property type="molecule type" value="Genomic_DNA"/>
</dbReference>
<keyword evidence="3" id="KW-1185">Reference proteome</keyword>
<name>A0ABU3Y222_9SPHN</name>